<gene>
    <name evidence="1" type="ORF">WQ57_21680</name>
</gene>
<proteinExistence type="predicted"/>
<dbReference type="EMBL" id="LAYY01000048">
    <property type="protein sequence ID" value="KKK35992.1"/>
    <property type="molecule type" value="Genomic_DNA"/>
</dbReference>
<evidence type="ECO:0008006" key="3">
    <source>
        <dbReference type="Google" id="ProtNLM"/>
    </source>
</evidence>
<dbReference type="Gene3D" id="1.10.3750.10">
    <property type="entry name" value="YhaI-like"/>
    <property type="match status" value="1"/>
</dbReference>
<keyword evidence="2" id="KW-1185">Reference proteome</keyword>
<sequence>MTNYDIGEKIKMLEYHQKLLLKMVKETNLKFDFLIVEKSLSQKETGDILALCEKLSIDMKKQKAEGFVHFHPLFHEFQAGLQPKLEAREVIEACVEQGLFLPLMLEMKKYC</sequence>
<dbReference type="Pfam" id="PF08963">
    <property type="entry name" value="DUF1878"/>
    <property type="match status" value="1"/>
</dbReference>
<evidence type="ECO:0000313" key="1">
    <source>
        <dbReference type="EMBL" id="KKK35992.1"/>
    </source>
</evidence>
<organism evidence="1 2">
    <name type="scientific">Mesobacillus campisalis</name>
    <dbReference type="NCBI Taxonomy" id="1408103"/>
    <lineage>
        <taxon>Bacteria</taxon>
        <taxon>Bacillati</taxon>
        <taxon>Bacillota</taxon>
        <taxon>Bacilli</taxon>
        <taxon>Bacillales</taxon>
        <taxon>Bacillaceae</taxon>
        <taxon>Mesobacillus</taxon>
    </lineage>
</organism>
<comment type="caution">
    <text evidence="1">The sequence shown here is derived from an EMBL/GenBank/DDBJ whole genome shotgun (WGS) entry which is preliminary data.</text>
</comment>
<evidence type="ECO:0000313" key="2">
    <source>
        <dbReference type="Proteomes" id="UP000034166"/>
    </source>
</evidence>
<dbReference type="InterPro" id="IPR015058">
    <property type="entry name" value="DUF1878"/>
</dbReference>
<dbReference type="PATRIC" id="fig|1408103.3.peg.4749"/>
<dbReference type="OrthoDB" id="2353223at2"/>
<dbReference type="InterPro" id="IPR035945">
    <property type="entry name" value="YhaI-like_sf"/>
</dbReference>
<dbReference type="RefSeq" id="WP_046525815.1">
    <property type="nucleotide sequence ID" value="NZ_LAYY01000048.1"/>
</dbReference>
<protein>
    <recommendedName>
        <fullName evidence="3">DUF1878 family protein</fullName>
    </recommendedName>
</protein>
<name>A0A0M2SSP5_9BACI</name>
<dbReference type="AlphaFoldDB" id="A0A0M2SSP5"/>
<dbReference type="SUPFAM" id="SSF109915">
    <property type="entry name" value="Hypothetical protein YhaI"/>
    <property type="match status" value="1"/>
</dbReference>
<dbReference type="Proteomes" id="UP000034166">
    <property type="component" value="Unassembled WGS sequence"/>
</dbReference>
<accession>A0A0M2SSP5</accession>
<reference evidence="1 2" key="1">
    <citation type="submission" date="2015-04" db="EMBL/GenBank/DDBJ databases">
        <title>Taxonomic description and genome sequence of Bacillus campisalis sp. nov., a novel member of the genus Bacillus isolated from solar saltern.</title>
        <authorList>
            <person name="Mathan Kumar R."/>
            <person name="Kaur G."/>
            <person name="Kumar A."/>
            <person name="Singh N.K."/>
            <person name="Kaur N."/>
            <person name="Kumar N."/>
            <person name="Mayilraj S."/>
        </authorList>
    </citation>
    <scope>NUCLEOTIDE SEQUENCE [LARGE SCALE GENOMIC DNA]</scope>
    <source>
        <strain evidence="1 2">SA2-6</strain>
    </source>
</reference>